<dbReference type="AlphaFoldDB" id="A0A0K0DLT2"/>
<accession>A0A0K0DLT2</accession>
<dbReference type="WBParaSite" id="ACAC_0001258401-mRNA-1">
    <property type="protein sequence ID" value="ACAC_0001258401-mRNA-1"/>
    <property type="gene ID" value="ACAC_0001258401"/>
</dbReference>
<proteinExistence type="predicted"/>
<evidence type="ECO:0000313" key="1">
    <source>
        <dbReference type="Proteomes" id="UP000035642"/>
    </source>
</evidence>
<name>A0A0K0DLT2_ANGCA</name>
<reference evidence="2" key="2">
    <citation type="submission" date="2017-02" db="UniProtKB">
        <authorList>
            <consortium name="WormBaseParasite"/>
        </authorList>
    </citation>
    <scope>IDENTIFICATION</scope>
</reference>
<protein>
    <submittedName>
        <fullName evidence="2">Secreted protein</fullName>
    </submittedName>
</protein>
<organism evidence="1 2">
    <name type="scientific">Angiostrongylus cantonensis</name>
    <name type="common">Rat lungworm</name>
    <dbReference type="NCBI Taxonomy" id="6313"/>
    <lineage>
        <taxon>Eukaryota</taxon>
        <taxon>Metazoa</taxon>
        <taxon>Ecdysozoa</taxon>
        <taxon>Nematoda</taxon>
        <taxon>Chromadorea</taxon>
        <taxon>Rhabditida</taxon>
        <taxon>Rhabditina</taxon>
        <taxon>Rhabditomorpha</taxon>
        <taxon>Strongyloidea</taxon>
        <taxon>Metastrongylidae</taxon>
        <taxon>Angiostrongylus</taxon>
    </lineage>
</organism>
<evidence type="ECO:0000313" key="2">
    <source>
        <dbReference type="WBParaSite" id="ACAC_0001258401-mRNA-1"/>
    </source>
</evidence>
<sequence>MNVTGMREMVQTWSLRSLMNSTTIALPGICSLAMSVIDIRGLPTRFSGTHPLPVRVASLIVVVTHSAAAAFTDVNTTSYLMHRQRHS</sequence>
<dbReference type="Proteomes" id="UP000035642">
    <property type="component" value="Unassembled WGS sequence"/>
</dbReference>
<keyword evidence="1" id="KW-1185">Reference proteome</keyword>
<reference evidence="1" key="1">
    <citation type="submission" date="2012-09" db="EMBL/GenBank/DDBJ databases">
        <authorList>
            <person name="Martin A.A."/>
        </authorList>
    </citation>
    <scope>NUCLEOTIDE SEQUENCE</scope>
</reference>